<keyword evidence="2" id="KW-0805">Transcription regulation</keyword>
<dbReference type="PANTHER" id="PTHR30126">
    <property type="entry name" value="HTH-TYPE TRANSCRIPTIONAL REGULATOR"/>
    <property type="match status" value="1"/>
</dbReference>
<evidence type="ECO:0000259" key="5">
    <source>
        <dbReference type="PROSITE" id="PS50931"/>
    </source>
</evidence>
<keyword evidence="3" id="KW-0238">DNA-binding</keyword>
<evidence type="ECO:0000256" key="2">
    <source>
        <dbReference type="ARBA" id="ARBA00023015"/>
    </source>
</evidence>
<keyword evidence="4" id="KW-0804">Transcription</keyword>
<dbReference type="InterPro" id="IPR036388">
    <property type="entry name" value="WH-like_DNA-bd_sf"/>
</dbReference>
<sequence>MLKTKNLLINSNFNSTIILNNYQFTPKLRRHIYYINKYKTLNVEEKKNFINLNIKQLNFDLLTIFYTVVTLGSLSKAAKRLALTQPAISLALRRIEKEMGFLVFRQVNSKTSLLLSPAGLILFNYIERFFQILEESEKLANINHPQYPLIRSYAIDLKGSNLLTVIKKNKPLCSFLKSPLINLLSKKDLLQTTKFSLIYFHNKSKFIILNKEFNVSSKIFKLNYKNSLRRYIIFNKIFSFKVLNKSIYVTLKQTNFVELHTTNAYLIALDMKISNSLYWGSEI</sequence>
<feature type="domain" description="HTH lysR-type" evidence="5">
    <location>
        <begin position="57"/>
        <end position="100"/>
    </location>
</feature>
<comment type="similarity">
    <text evidence="1">Belongs to the LysR transcriptional regulatory family.</text>
</comment>
<dbReference type="PRINTS" id="PR00039">
    <property type="entry name" value="HTHLYSR"/>
</dbReference>
<dbReference type="PANTHER" id="PTHR30126:SF40">
    <property type="entry name" value="HTH-TYPE TRANSCRIPTIONAL REGULATOR GLTR"/>
    <property type="match status" value="1"/>
</dbReference>
<name>A0A0D3M5S5_9STRA</name>
<dbReference type="GO" id="GO:0000976">
    <property type="term" value="F:transcription cis-regulatory region binding"/>
    <property type="evidence" value="ECO:0007669"/>
    <property type="project" value="TreeGrafter"/>
</dbReference>
<evidence type="ECO:0000256" key="4">
    <source>
        <dbReference type="ARBA" id="ARBA00023163"/>
    </source>
</evidence>
<dbReference type="AlphaFoldDB" id="A0A0D3M5S5"/>
<dbReference type="GO" id="GO:0003700">
    <property type="term" value="F:DNA-binding transcription factor activity"/>
    <property type="evidence" value="ECO:0007669"/>
    <property type="project" value="InterPro"/>
</dbReference>
<gene>
    <name evidence="6" type="primary">rbcR</name>
</gene>
<proteinExistence type="inferred from homology"/>
<dbReference type="SMR" id="A0A0D3M5S5"/>
<dbReference type="SUPFAM" id="SSF46785">
    <property type="entry name" value="Winged helix' DNA-binding domain"/>
    <property type="match status" value="1"/>
</dbReference>
<dbReference type="InterPro" id="IPR000847">
    <property type="entry name" value="LysR_HTH_N"/>
</dbReference>
<dbReference type="Pfam" id="PF00126">
    <property type="entry name" value="HTH_1"/>
    <property type="match status" value="1"/>
</dbReference>
<protein>
    <submittedName>
        <fullName evidence="6">LysR transcriptional regulator</fullName>
    </submittedName>
</protein>
<dbReference type="Gene3D" id="1.10.10.10">
    <property type="entry name" value="Winged helix-like DNA-binding domain superfamily/Winged helix DNA-binding domain"/>
    <property type="match status" value="1"/>
</dbReference>
<evidence type="ECO:0000256" key="3">
    <source>
        <dbReference type="ARBA" id="ARBA00023125"/>
    </source>
</evidence>
<geneLocation type="plastid" evidence="6"/>
<dbReference type="PROSITE" id="PS50931">
    <property type="entry name" value="HTH_LYSR"/>
    <property type="match status" value="1"/>
</dbReference>
<evidence type="ECO:0000313" key="6">
    <source>
        <dbReference type="EMBL" id="AIB04128.1"/>
    </source>
</evidence>
<evidence type="ECO:0000256" key="1">
    <source>
        <dbReference type="ARBA" id="ARBA00009437"/>
    </source>
</evidence>
<reference evidence="6" key="1">
    <citation type="journal article" date="2015" name="Sci. Rep.">
        <title>Updating algal evolutionary relationships through plastid genome sequencing: did alveolate plastids emerge through endosymbiosis of an ochrophyte?</title>
        <authorList>
            <person name="Sevcikova T."/>
            <person name="Horak A."/>
            <person name="Klimes V."/>
            <person name="Zbrankova V."/>
            <person name="Demir-Hilton E."/>
            <person name="Sudek S."/>
            <person name="Jenkins J."/>
            <person name="Schmutz J."/>
            <person name="Pribyl P."/>
            <person name="Fousek J."/>
            <person name="Vlcek C."/>
            <person name="Lang B.F."/>
            <person name="Obornik M."/>
            <person name="Worden A.Z."/>
            <person name="Elias M."/>
        </authorList>
    </citation>
    <scope>NUCLEOTIDE SEQUENCE</scope>
</reference>
<accession>A0A0D3M5S5</accession>
<dbReference type="InterPro" id="IPR036390">
    <property type="entry name" value="WH_DNA-bd_sf"/>
</dbReference>
<keyword evidence="6" id="KW-0934">Plastid</keyword>
<organism evidence="6">
    <name type="scientific">Trachydiscus minutus</name>
    <dbReference type="NCBI Taxonomy" id="1032745"/>
    <lineage>
        <taxon>Eukaryota</taxon>
        <taxon>Sar</taxon>
        <taxon>Stramenopiles</taxon>
        <taxon>Ochrophyta</taxon>
        <taxon>Eustigmatophyceae</taxon>
        <taxon>Goniochloridales</taxon>
        <taxon>Goniochloridaceae</taxon>
        <taxon>Trachydiscus</taxon>
    </lineage>
</organism>
<dbReference type="EMBL" id="KJ624065">
    <property type="protein sequence ID" value="AIB04128.1"/>
    <property type="molecule type" value="Genomic_DNA"/>
</dbReference>